<dbReference type="PATRIC" id="fig|1618608.3.peg.62"/>
<dbReference type="PANTHER" id="PTHR32294">
    <property type="entry name" value="DNA POLYMERASE III SUBUNIT ALPHA"/>
    <property type="match status" value="1"/>
</dbReference>
<dbReference type="PANTHER" id="PTHR32294:SF0">
    <property type="entry name" value="DNA POLYMERASE III SUBUNIT ALPHA"/>
    <property type="match status" value="1"/>
</dbReference>
<gene>
    <name evidence="2" type="ORF">UY61_C0004G0002</name>
</gene>
<dbReference type="SMART" id="SM00481">
    <property type="entry name" value="POLIIIAc"/>
    <property type="match status" value="1"/>
</dbReference>
<organism evidence="2 3">
    <name type="scientific">Candidatus Adlerbacteria bacterium GW2011_GWC1_50_9</name>
    <dbReference type="NCBI Taxonomy" id="1618608"/>
    <lineage>
        <taxon>Bacteria</taxon>
        <taxon>Candidatus Adleribacteriota</taxon>
    </lineage>
</organism>
<dbReference type="NCBIfam" id="TIGR00594">
    <property type="entry name" value="polc"/>
    <property type="match status" value="1"/>
</dbReference>
<sequence>MKFTHLHVHSHYSLLDGLAKIDDLVGEAARLEMNSLALTDHGNLYGAIEFYKKAKAKGINPILGVEMYMAYEGMKDKRPGIDSKRFHITLLATNYEGYKNLIKIVSGAHLEGFYYKPRADKDFLRAHAGGIIALSGCLAGEIPRAIQLKRIGEAERTIGEYQDIFGKDNFYLEIAPHFSIPAQRMVNDALVDLSAKTGAKIVATADIHYVKPEDAESQDIMVSIQTGSNVEDEDRLSMRQSNLSMRSTQEMATLFPSHPEAVASTQEIASRVAIEIPLGTWTFPKLDVPEGQSYESELRRIAYEGIEKRGIEKDAPTLERLEYELATITQKGFAPYFLVVADLLRYAHENGILTNIRGSVAGSLVTYLTEITNIDPREYKLPFERFLNPERPSPPDIDMDFADNRRDEMIEYTKKKYGEDKVAQIGTFGTMMARAVVRDVTRALGEPYSLGDRIAKLIPLGMQGFPMTIDQAIELSKTSSTRQSGSKGACAISRCTRRAL</sequence>
<dbReference type="EMBL" id="LCQQ01000004">
    <property type="protein sequence ID" value="KKW21494.1"/>
    <property type="molecule type" value="Genomic_DNA"/>
</dbReference>
<evidence type="ECO:0000313" key="2">
    <source>
        <dbReference type="EMBL" id="KKW21494.1"/>
    </source>
</evidence>
<dbReference type="InterPro" id="IPR004805">
    <property type="entry name" value="DnaE2/DnaE/PolC"/>
</dbReference>
<dbReference type="InterPro" id="IPR011708">
    <property type="entry name" value="DNA_pol3_alpha_NTPase_dom"/>
</dbReference>
<dbReference type="InterPro" id="IPR004013">
    <property type="entry name" value="PHP_dom"/>
</dbReference>
<dbReference type="AlphaFoldDB" id="A0A0G1ZPV1"/>
<dbReference type="CDD" id="cd12113">
    <property type="entry name" value="PHP_PolIIIA_DnaE3"/>
    <property type="match status" value="1"/>
</dbReference>
<dbReference type="Proteomes" id="UP000034201">
    <property type="component" value="Unassembled WGS sequence"/>
</dbReference>
<dbReference type="GO" id="GO:0008408">
    <property type="term" value="F:3'-5' exonuclease activity"/>
    <property type="evidence" value="ECO:0007669"/>
    <property type="project" value="InterPro"/>
</dbReference>
<dbReference type="InterPro" id="IPR003141">
    <property type="entry name" value="Pol/His_phosphatase_N"/>
</dbReference>
<dbReference type="InterPro" id="IPR016195">
    <property type="entry name" value="Pol/histidinol_Pase-like"/>
</dbReference>
<dbReference type="InterPro" id="IPR041931">
    <property type="entry name" value="DNA_pol3_alpha_thumb_dom"/>
</dbReference>
<dbReference type="Gene3D" id="1.10.10.1600">
    <property type="entry name" value="Bacterial DNA polymerase III alpha subunit, thumb domain"/>
    <property type="match status" value="1"/>
</dbReference>
<accession>A0A0G1ZPV1</accession>
<protein>
    <submittedName>
        <fullName evidence="2">Polymerase III alpha subunit protein</fullName>
    </submittedName>
</protein>
<dbReference type="Pfam" id="PF02811">
    <property type="entry name" value="PHP"/>
    <property type="match status" value="1"/>
</dbReference>
<dbReference type="Gene3D" id="3.20.20.140">
    <property type="entry name" value="Metal-dependent hydrolases"/>
    <property type="match status" value="1"/>
</dbReference>
<name>A0A0G1ZPV1_9BACT</name>
<comment type="caution">
    <text evidence="2">The sequence shown here is derived from an EMBL/GenBank/DDBJ whole genome shotgun (WGS) entry which is preliminary data.</text>
</comment>
<reference evidence="2 3" key="1">
    <citation type="journal article" date="2015" name="Nature">
        <title>rRNA introns, odd ribosomes, and small enigmatic genomes across a large radiation of phyla.</title>
        <authorList>
            <person name="Brown C.T."/>
            <person name="Hug L.A."/>
            <person name="Thomas B.C."/>
            <person name="Sharon I."/>
            <person name="Castelle C.J."/>
            <person name="Singh A."/>
            <person name="Wilkins M.J."/>
            <person name="Williams K.H."/>
            <person name="Banfield J.F."/>
        </authorList>
    </citation>
    <scope>NUCLEOTIDE SEQUENCE [LARGE SCALE GENOMIC DNA]</scope>
</reference>
<dbReference type="Pfam" id="PF07733">
    <property type="entry name" value="DNA_pol3_alpha"/>
    <property type="match status" value="1"/>
</dbReference>
<evidence type="ECO:0000313" key="3">
    <source>
        <dbReference type="Proteomes" id="UP000034201"/>
    </source>
</evidence>
<dbReference type="SUPFAM" id="SSF89550">
    <property type="entry name" value="PHP domain-like"/>
    <property type="match status" value="1"/>
</dbReference>
<proteinExistence type="predicted"/>
<feature type="domain" description="Polymerase/histidinol phosphatase N-terminal" evidence="1">
    <location>
        <begin position="4"/>
        <end position="71"/>
    </location>
</feature>
<evidence type="ECO:0000259" key="1">
    <source>
        <dbReference type="SMART" id="SM00481"/>
    </source>
</evidence>
<dbReference type="GO" id="GO:0006260">
    <property type="term" value="P:DNA replication"/>
    <property type="evidence" value="ECO:0007669"/>
    <property type="project" value="InterPro"/>
</dbReference>